<evidence type="ECO:0000313" key="1">
    <source>
        <dbReference type="EMBL" id="MER6434517.1"/>
    </source>
</evidence>
<protein>
    <recommendedName>
        <fullName evidence="3">Lipoprotein</fullName>
    </recommendedName>
</protein>
<dbReference type="EMBL" id="JBEPAZ010000127">
    <property type="protein sequence ID" value="MER6434517.1"/>
    <property type="molecule type" value="Genomic_DNA"/>
</dbReference>
<proteinExistence type="predicted"/>
<name>A0ABV1ULB3_9ACTN</name>
<reference evidence="1 2" key="1">
    <citation type="submission" date="2024-06" db="EMBL/GenBank/DDBJ databases">
        <title>The Natural Products Discovery Center: Release of the First 8490 Sequenced Strains for Exploring Actinobacteria Biosynthetic Diversity.</title>
        <authorList>
            <person name="Kalkreuter E."/>
            <person name="Kautsar S.A."/>
            <person name="Yang D."/>
            <person name="Bader C.D."/>
            <person name="Teijaro C.N."/>
            <person name="Fluegel L."/>
            <person name="Davis C.M."/>
            <person name="Simpson J.R."/>
            <person name="Lauterbach L."/>
            <person name="Steele A.D."/>
            <person name="Gui C."/>
            <person name="Meng S."/>
            <person name="Li G."/>
            <person name="Viehrig K."/>
            <person name="Ye F."/>
            <person name="Su P."/>
            <person name="Kiefer A.F."/>
            <person name="Nichols A."/>
            <person name="Cepeda A.J."/>
            <person name="Yan W."/>
            <person name="Fan B."/>
            <person name="Jiang Y."/>
            <person name="Adhikari A."/>
            <person name="Zheng C.-J."/>
            <person name="Schuster L."/>
            <person name="Cowan T.M."/>
            <person name="Smanski M.J."/>
            <person name="Chevrette M.G."/>
            <person name="De Carvalho L.P.S."/>
            <person name="Shen B."/>
        </authorList>
    </citation>
    <scope>NUCLEOTIDE SEQUENCE [LARGE SCALE GENOMIC DNA]</scope>
    <source>
        <strain evidence="1 2">NPDC001166</strain>
    </source>
</reference>
<gene>
    <name evidence="1" type="ORF">ABT272_44080</name>
</gene>
<evidence type="ECO:0008006" key="3">
    <source>
        <dbReference type="Google" id="ProtNLM"/>
    </source>
</evidence>
<keyword evidence="2" id="KW-1185">Reference proteome</keyword>
<evidence type="ECO:0000313" key="2">
    <source>
        <dbReference type="Proteomes" id="UP001470023"/>
    </source>
</evidence>
<dbReference type="RefSeq" id="WP_352066332.1">
    <property type="nucleotide sequence ID" value="NZ_JBEPAZ010000127.1"/>
</dbReference>
<dbReference type="PROSITE" id="PS51257">
    <property type="entry name" value="PROKAR_LIPOPROTEIN"/>
    <property type="match status" value="1"/>
</dbReference>
<sequence>MSHARLSLTRTAVLGAVIALGMTSGCSSPKPPVNTPTASAAAKKLTSVEKQQVEVVSLALGDPDPDAVFPHAKRLGTMVNAKRSGPLHAAYDSKLKPGQAVKVDVACTGGGAVTVTVFSGKRAKTAKTDCPDDSSFPESLFFEAGGSRVNVTVIGHGKGAMGTVVHGLDMDTGMARDLILANRAHSALTNEGPGLGTSSGSLRDGINGSSVDVKIGQRVRVQAACVGTGSVTVSAVSGTARVSKRYPCGNDGSVGAPSFQLTAVDPVLKVRLTPDKGASGGAAYTVRDDRS</sequence>
<organism evidence="1 2">
    <name type="scientific">Streptomyces sp. 900105245</name>
    <dbReference type="NCBI Taxonomy" id="3154379"/>
    <lineage>
        <taxon>Bacteria</taxon>
        <taxon>Bacillati</taxon>
        <taxon>Actinomycetota</taxon>
        <taxon>Actinomycetes</taxon>
        <taxon>Kitasatosporales</taxon>
        <taxon>Streptomycetaceae</taxon>
        <taxon>Streptomyces</taxon>
    </lineage>
</organism>
<dbReference type="Proteomes" id="UP001470023">
    <property type="component" value="Unassembled WGS sequence"/>
</dbReference>
<comment type="caution">
    <text evidence="1">The sequence shown here is derived from an EMBL/GenBank/DDBJ whole genome shotgun (WGS) entry which is preliminary data.</text>
</comment>
<accession>A0ABV1ULB3</accession>